<dbReference type="CDD" id="cd00866">
    <property type="entry name" value="PEBP_euk"/>
    <property type="match status" value="1"/>
</dbReference>
<dbReference type="OrthoDB" id="440553at2759"/>
<reference evidence="3 4" key="1">
    <citation type="submission" date="2013-03" db="EMBL/GenBank/DDBJ databases">
        <title>The Genome Sequence of Cladophialophora psammophila CBS 110553.</title>
        <authorList>
            <consortium name="The Broad Institute Genomics Platform"/>
            <person name="Cuomo C."/>
            <person name="de Hoog S."/>
            <person name="Gorbushina A."/>
            <person name="Walker B."/>
            <person name="Young S.K."/>
            <person name="Zeng Q."/>
            <person name="Gargeya S."/>
            <person name="Fitzgerald M."/>
            <person name="Haas B."/>
            <person name="Abouelleil A."/>
            <person name="Allen A.W."/>
            <person name="Alvarado L."/>
            <person name="Arachchi H.M."/>
            <person name="Berlin A.M."/>
            <person name="Chapman S.B."/>
            <person name="Gainer-Dewar J."/>
            <person name="Goldberg J."/>
            <person name="Griggs A."/>
            <person name="Gujja S."/>
            <person name="Hansen M."/>
            <person name="Howarth C."/>
            <person name="Imamovic A."/>
            <person name="Ireland A."/>
            <person name="Larimer J."/>
            <person name="McCowan C."/>
            <person name="Murphy C."/>
            <person name="Pearson M."/>
            <person name="Poon T.W."/>
            <person name="Priest M."/>
            <person name="Roberts A."/>
            <person name="Saif S."/>
            <person name="Shea T."/>
            <person name="Sisk P."/>
            <person name="Sykes S."/>
            <person name="Wortman J."/>
            <person name="Nusbaum C."/>
            <person name="Birren B."/>
        </authorList>
    </citation>
    <scope>NUCLEOTIDE SEQUENCE [LARGE SCALE GENOMIC DNA]</scope>
    <source>
        <strain evidence="3 4">CBS 110553</strain>
    </source>
</reference>
<evidence type="ECO:0000256" key="1">
    <source>
        <dbReference type="SAM" id="MobiDB-lite"/>
    </source>
</evidence>
<dbReference type="STRING" id="1182543.W9WFJ3"/>
<dbReference type="InterPro" id="IPR035810">
    <property type="entry name" value="PEBP_euk"/>
</dbReference>
<accession>W9WFJ3</accession>
<organism evidence="3 4">
    <name type="scientific">Cladophialophora psammophila CBS 110553</name>
    <dbReference type="NCBI Taxonomy" id="1182543"/>
    <lineage>
        <taxon>Eukaryota</taxon>
        <taxon>Fungi</taxon>
        <taxon>Dikarya</taxon>
        <taxon>Ascomycota</taxon>
        <taxon>Pezizomycotina</taxon>
        <taxon>Eurotiomycetes</taxon>
        <taxon>Chaetothyriomycetidae</taxon>
        <taxon>Chaetothyriales</taxon>
        <taxon>Herpotrichiellaceae</taxon>
        <taxon>Cladophialophora</taxon>
    </lineage>
</organism>
<dbReference type="SUPFAM" id="SSF49777">
    <property type="entry name" value="PEBP-like"/>
    <property type="match status" value="1"/>
</dbReference>
<dbReference type="Proteomes" id="UP000019471">
    <property type="component" value="Unassembled WGS sequence"/>
</dbReference>
<dbReference type="Pfam" id="PF01161">
    <property type="entry name" value="PBP"/>
    <property type="match status" value="1"/>
</dbReference>
<protein>
    <recommendedName>
        <fullName evidence="5">Phosphatidylethanolamine-binding protein</fullName>
    </recommendedName>
</protein>
<dbReference type="GeneID" id="19194742"/>
<evidence type="ECO:0000256" key="2">
    <source>
        <dbReference type="SAM" id="SignalP"/>
    </source>
</evidence>
<feature type="chain" id="PRO_5004931161" description="Phosphatidylethanolamine-binding protein" evidence="2">
    <location>
        <begin position="19"/>
        <end position="346"/>
    </location>
</feature>
<name>W9WFJ3_9EURO</name>
<keyword evidence="4" id="KW-1185">Reference proteome</keyword>
<dbReference type="AlphaFoldDB" id="W9WFJ3"/>
<gene>
    <name evidence="3" type="ORF">A1O5_10047</name>
</gene>
<evidence type="ECO:0000313" key="3">
    <source>
        <dbReference type="EMBL" id="EXJ66852.1"/>
    </source>
</evidence>
<dbReference type="Gene3D" id="3.90.280.10">
    <property type="entry name" value="PEBP-like"/>
    <property type="match status" value="1"/>
</dbReference>
<dbReference type="EMBL" id="AMGX01000018">
    <property type="protein sequence ID" value="EXJ66852.1"/>
    <property type="molecule type" value="Genomic_DNA"/>
</dbReference>
<feature type="region of interest" description="Disordered" evidence="1">
    <location>
        <begin position="193"/>
        <end position="255"/>
    </location>
</feature>
<dbReference type="RefSeq" id="XP_007748815.1">
    <property type="nucleotide sequence ID" value="XM_007750625.1"/>
</dbReference>
<keyword evidence="2" id="KW-0732">Signal</keyword>
<dbReference type="InterPro" id="IPR036610">
    <property type="entry name" value="PEBP-like_sf"/>
</dbReference>
<proteinExistence type="predicted"/>
<feature type="signal peptide" evidence="2">
    <location>
        <begin position="1"/>
        <end position="18"/>
    </location>
</feature>
<feature type="compositionally biased region" description="Low complexity" evidence="1">
    <location>
        <begin position="202"/>
        <end position="255"/>
    </location>
</feature>
<dbReference type="HOGENOM" id="CLU_043994_4_0_1"/>
<dbReference type="PANTHER" id="PTHR11362:SF82">
    <property type="entry name" value="PHOSPHATIDYLETHANOLAMINE-BINDING PROTEIN 4"/>
    <property type="match status" value="1"/>
</dbReference>
<sequence>MNTSRSFLLFVLAALANAQSAPDFPVQVTTNLRVDFQSSFTIVDPAGMLMSRNDILNEPTVNGPKDASQTLDFMIFMIDQDAASPDNSNERVQYLQWYQPNLAGASEVLFDFGSDAQNFTSAPAASYVPPTPPAGDKAHRYTLLLYSQPKDFSIPSSFGSFFGSSDLNARLGFDMAGFADAAGIGQPVGANWFQVQNDSQPPTSSSSTTASPSTSSTTSSSSTDTSTSTTTITTTSSSSSTDSSTDSSSSTPAPTTMTVATVTADSSSFFVQTSTGPSTITTVTTAGIPTLTDSPSPSAQQSTSASASVSLGIGSGAGTIDARDSIRGLVVGLVLGVASAGLPWLL</sequence>
<evidence type="ECO:0000313" key="4">
    <source>
        <dbReference type="Proteomes" id="UP000019471"/>
    </source>
</evidence>
<dbReference type="eggNOG" id="ENOG502S6VR">
    <property type="taxonomic scope" value="Eukaryota"/>
</dbReference>
<dbReference type="InterPro" id="IPR008914">
    <property type="entry name" value="PEBP"/>
</dbReference>
<comment type="caution">
    <text evidence="3">The sequence shown here is derived from an EMBL/GenBank/DDBJ whole genome shotgun (WGS) entry which is preliminary data.</text>
</comment>
<dbReference type="PANTHER" id="PTHR11362">
    <property type="entry name" value="PHOSPHATIDYLETHANOLAMINE-BINDING PROTEIN"/>
    <property type="match status" value="1"/>
</dbReference>
<evidence type="ECO:0008006" key="5">
    <source>
        <dbReference type="Google" id="ProtNLM"/>
    </source>
</evidence>